<gene>
    <name evidence="1" type="ORF">C2G38_2228262</name>
</gene>
<sequence length="232" mass="26463">MTIMSPNRDALCKNTALISLNFQRSNLESKEEKALANALYKNATLTFLNLILETIKDTFTQQVLDISVTELSALHYNLIHHYCLSFIQPPTSISPSIYSTLQGFIPIPIINTITQTNTSYKIATQLTITLLSKISQNINNQLWKPYCTKLANWKKTNNIQPQHTTYHSTSTQLSYTCTPYTYSCICGMPNQQHNDIDNRCSPVGLAIRKIEIWLYNWINFSTPTNSILHIQI</sequence>
<proteinExistence type="predicted"/>
<name>A0A397TXZ7_9GLOM</name>
<dbReference type="Proteomes" id="UP000266673">
    <property type="component" value="Unassembled WGS sequence"/>
</dbReference>
<dbReference type="AlphaFoldDB" id="A0A397TXZ7"/>
<dbReference type="InterPro" id="IPR032675">
    <property type="entry name" value="LRR_dom_sf"/>
</dbReference>
<dbReference type="OrthoDB" id="120976at2759"/>
<comment type="caution">
    <text evidence="1">The sequence shown here is derived from an EMBL/GenBank/DDBJ whole genome shotgun (WGS) entry which is preliminary data.</text>
</comment>
<accession>A0A397TXZ7</accession>
<protein>
    <submittedName>
        <fullName evidence="1">Uncharacterized protein</fullName>
    </submittedName>
</protein>
<dbReference type="EMBL" id="QKWP01002750">
    <property type="protein sequence ID" value="RIB02271.1"/>
    <property type="molecule type" value="Genomic_DNA"/>
</dbReference>
<evidence type="ECO:0000313" key="2">
    <source>
        <dbReference type="Proteomes" id="UP000266673"/>
    </source>
</evidence>
<reference evidence="1 2" key="1">
    <citation type="submission" date="2018-06" db="EMBL/GenBank/DDBJ databases">
        <title>Comparative genomics reveals the genomic features of Rhizophagus irregularis, R. cerebriforme, R. diaphanum and Gigaspora rosea, and their symbiotic lifestyle signature.</title>
        <authorList>
            <person name="Morin E."/>
            <person name="San Clemente H."/>
            <person name="Chen E.C.H."/>
            <person name="De La Providencia I."/>
            <person name="Hainaut M."/>
            <person name="Kuo A."/>
            <person name="Kohler A."/>
            <person name="Murat C."/>
            <person name="Tang N."/>
            <person name="Roy S."/>
            <person name="Loubradou J."/>
            <person name="Henrissat B."/>
            <person name="Grigoriev I.V."/>
            <person name="Corradi N."/>
            <person name="Roux C."/>
            <person name="Martin F.M."/>
        </authorList>
    </citation>
    <scope>NUCLEOTIDE SEQUENCE [LARGE SCALE GENOMIC DNA]</scope>
    <source>
        <strain evidence="1 2">DAOM 194757</strain>
    </source>
</reference>
<dbReference type="Gene3D" id="3.80.10.10">
    <property type="entry name" value="Ribonuclease Inhibitor"/>
    <property type="match status" value="1"/>
</dbReference>
<organism evidence="1 2">
    <name type="scientific">Gigaspora rosea</name>
    <dbReference type="NCBI Taxonomy" id="44941"/>
    <lineage>
        <taxon>Eukaryota</taxon>
        <taxon>Fungi</taxon>
        <taxon>Fungi incertae sedis</taxon>
        <taxon>Mucoromycota</taxon>
        <taxon>Glomeromycotina</taxon>
        <taxon>Glomeromycetes</taxon>
        <taxon>Diversisporales</taxon>
        <taxon>Gigasporaceae</taxon>
        <taxon>Gigaspora</taxon>
    </lineage>
</organism>
<dbReference type="SUPFAM" id="SSF52047">
    <property type="entry name" value="RNI-like"/>
    <property type="match status" value="1"/>
</dbReference>
<keyword evidence="2" id="KW-1185">Reference proteome</keyword>
<evidence type="ECO:0000313" key="1">
    <source>
        <dbReference type="EMBL" id="RIB02271.1"/>
    </source>
</evidence>